<reference evidence="7" key="2">
    <citation type="submission" date="2015-01" db="EMBL/GenBank/DDBJ databases">
        <authorList>
            <person name="Xiang T."/>
            <person name="Song Y."/>
            <person name="Huang L."/>
            <person name="Wang B."/>
            <person name="Wu P."/>
        </authorList>
    </citation>
    <scope>NUCLEOTIDE SEQUENCE [LARGE SCALE GENOMIC DNA]</scope>
    <source>
        <strain evidence="7">V1</strain>
    </source>
</reference>
<dbReference type="EMBL" id="CP042817">
    <property type="protein sequence ID" value="QEJ97224.1"/>
    <property type="molecule type" value="Genomic_DNA"/>
</dbReference>
<dbReference type="InterPro" id="IPR039425">
    <property type="entry name" value="RNA_pol_sigma-70-like"/>
</dbReference>
<dbReference type="InterPro" id="IPR036388">
    <property type="entry name" value="WH-like_DNA-bd_sf"/>
</dbReference>
<comment type="similarity">
    <text evidence="1">Belongs to the sigma-70 factor family. ECF subfamily.</text>
</comment>
<dbReference type="Gene3D" id="1.10.1740.10">
    <property type="match status" value="1"/>
</dbReference>
<dbReference type="NCBIfam" id="TIGR02937">
    <property type="entry name" value="sigma70-ECF"/>
    <property type="match status" value="1"/>
</dbReference>
<dbReference type="PANTHER" id="PTHR43133">
    <property type="entry name" value="RNA POLYMERASE ECF-TYPE SIGMA FACTO"/>
    <property type="match status" value="1"/>
</dbReference>
<feature type="domain" description="RNA polymerase sigma factor 70 region 4 type 2" evidence="6">
    <location>
        <begin position="118"/>
        <end position="168"/>
    </location>
</feature>
<evidence type="ECO:0000313" key="8">
    <source>
        <dbReference type="EMBL" id="QEJ97224.1"/>
    </source>
</evidence>
<dbReference type="InterPro" id="IPR013249">
    <property type="entry name" value="RNA_pol_sigma70_r4_t2"/>
</dbReference>
<evidence type="ECO:0000259" key="6">
    <source>
        <dbReference type="Pfam" id="PF08281"/>
    </source>
</evidence>
<dbReference type="GO" id="GO:0016987">
    <property type="term" value="F:sigma factor activity"/>
    <property type="evidence" value="ECO:0007669"/>
    <property type="project" value="UniProtKB-KW"/>
</dbReference>
<evidence type="ECO:0000313" key="7">
    <source>
        <dbReference type="EMBL" id="CEM61317.1"/>
    </source>
</evidence>
<dbReference type="InterPro" id="IPR013324">
    <property type="entry name" value="RNA_pol_sigma_r3/r4-like"/>
</dbReference>
<organism evidence="7 9">
    <name type="scientific">Treponema phagedenis</name>
    <dbReference type="NCBI Taxonomy" id="162"/>
    <lineage>
        <taxon>Bacteria</taxon>
        <taxon>Pseudomonadati</taxon>
        <taxon>Spirochaetota</taxon>
        <taxon>Spirochaetia</taxon>
        <taxon>Spirochaetales</taxon>
        <taxon>Treponemataceae</taxon>
        <taxon>Treponema</taxon>
    </lineage>
</organism>
<dbReference type="PANTHER" id="PTHR43133:SF60">
    <property type="entry name" value="RNA POLYMERASE SIGMA FACTOR SIGV"/>
    <property type="match status" value="1"/>
</dbReference>
<evidence type="ECO:0000256" key="4">
    <source>
        <dbReference type="ARBA" id="ARBA00023163"/>
    </source>
</evidence>
<protein>
    <submittedName>
        <fullName evidence="8">RNA polymerase sigma factor</fullName>
    </submittedName>
    <submittedName>
        <fullName evidence="7">Sigma-70 region 2</fullName>
    </submittedName>
</protein>
<reference evidence="9" key="1">
    <citation type="submission" date="2015-01" db="EMBL/GenBank/DDBJ databases">
        <authorList>
            <person name="Manzoor Shahid"/>
            <person name="Zubair Saima"/>
        </authorList>
    </citation>
    <scope>NUCLEOTIDE SEQUENCE [LARGE SCALE GENOMIC DNA]</scope>
    <source>
        <strain evidence="9">V1</strain>
    </source>
</reference>
<keyword evidence="4" id="KW-0804">Transcription</keyword>
<evidence type="ECO:0000256" key="3">
    <source>
        <dbReference type="ARBA" id="ARBA00023082"/>
    </source>
</evidence>
<dbReference type="Proteomes" id="UP000042527">
    <property type="component" value="Unassembled WGS sequence"/>
</dbReference>
<keyword evidence="3" id="KW-0731">Sigma factor</keyword>
<sequence length="180" mass="21015">MFGSEKTLRAADENDFRLIYDSVMPVLYKVVYNIVREEDAAEDICHDALIKMMEKNMEFPSINDSKYWLIRVVKNASLNYANRRTRERKAYEKALKEDVRKSESGEITVLKEETVNTVQLALEKLPIKLRIVLQLKEYGDLNYKEIGRILGITEGNVKVRVFRAREQLAKYIGETDVYMP</sequence>
<name>A0A0B7GUT9_TREPH</name>
<dbReference type="RefSeq" id="WP_024753005.1">
    <property type="nucleotide sequence ID" value="NZ_CDNC01000009.1"/>
</dbReference>
<reference evidence="8 10" key="3">
    <citation type="submission" date="2019-08" db="EMBL/GenBank/DDBJ databases">
        <authorList>
            <person name="Kuhnert P."/>
        </authorList>
    </citation>
    <scope>NUCLEOTIDE SEQUENCE [LARGE SCALE GENOMIC DNA]</scope>
    <source>
        <strain evidence="8 10">B36.5</strain>
    </source>
</reference>
<evidence type="ECO:0000313" key="10">
    <source>
        <dbReference type="Proteomes" id="UP000323594"/>
    </source>
</evidence>
<dbReference type="EMBL" id="CDNC01000009">
    <property type="protein sequence ID" value="CEM61317.1"/>
    <property type="molecule type" value="Genomic_DNA"/>
</dbReference>
<dbReference type="InterPro" id="IPR013325">
    <property type="entry name" value="RNA_pol_sigma_r2"/>
</dbReference>
<dbReference type="Gene3D" id="1.10.10.10">
    <property type="entry name" value="Winged helix-like DNA-binding domain superfamily/Winged helix DNA-binding domain"/>
    <property type="match status" value="1"/>
</dbReference>
<dbReference type="Pfam" id="PF04542">
    <property type="entry name" value="Sigma70_r2"/>
    <property type="match status" value="1"/>
</dbReference>
<dbReference type="Pfam" id="PF08281">
    <property type="entry name" value="Sigma70_r4_2"/>
    <property type="match status" value="1"/>
</dbReference>
<evidence type="ECO:0000256" key="1">
    <source>
        <dbReference type="ARBA" id="ARBA00010641"/>
    </source>
</evidence>
<evidence type="ECO:0000259" key="5">
    <source>
        <dbReference type="Pfam" id="PF04542"/>
    </source>
</evidence>
<keyword evidence="9" id="KW-1185">Reference proteome</keyword>
<dbReference type="GO" id="GO:0003677">
    <property type="term" value="F:DNA binding"/>
    <property type="evidence" value="ECO:0007669"/>
    <property type="project" value="InterPro"/>
</dbReference>
<keyword evidence="2" id="KW-0805">Transcription regulation</keyword>
<dbReference type="CDD" id="cd06171">
    <property type="entry name" value="Sigma70_r4"/>
    <property type="match status" value="1"/>
</dbReference>
<dbReference type="SUPFAM" id="SSF88946">
    <property type="entry name" value="Sigma2 domain of RNA polymerase sigma factors"/>
    <property type="match status" value="1"/>
</dbReference>
<evidence type="ECO:0000313" key="9">
    <source>
        <dbReference type="Proteomes" id="UP000042527"/>
    </source>
</evidence>
<dbReference type="OrthoDB" id="340239at2"/>
<dbReference type="GO" id="GO:0006352">
    <property type="term" value="P:DNA-templated transcription initiation"/>
    <property type="evidence" value="ECO:0007669"/>
    <property type="project" value="InterPro"/>
</dbReference>
<dbReference type="SUPFAM" id="SSF88659">
    <property type="entry name" value="Sigma3 and sigma4 domains of RNA polymerase sigma factors"/>
    <property type="match status" value="1"/>
</dbReference>
<dbReference type="GeneID" id="57752057"/>
<dbReference type="InterPro" id="IPR014284">
    <property type="entry name" value="RNA_pol_sigma-70_dom"/>
</dbReference>
<dbReference type="InterPro" id="IPR007627">
    <property type="entry name" value="RNA_pol_sigma70_r2"/>
</dbReference>
<dbReference type="Proteomes" id="UP000323594">
    <property type="component" value="Chromosome"/>
</dbReference>
<gene>
    <name evidence="8" type="ORF">FUT82_03960</name>
    <name evidence="7" type="ORF">TPHV1_170048</name>
</gene>
<dbReference type="AlphaFoldDB" id="A0A0B7GUT9"/>
<feature type="domain" description="RNA polymerase sigma-70 region 2" evidence="5">
    <location>
        <begin position="20"/>
        <end position="86"/>
    </location>
</feature>
<accession>A0A0B7GUT9</accession>
<proteinExistence type="inferred from homology"/>
<evidence type="ECO:0000256" key="2">
    <source>
        <dbReference type="ARBA" id="ARBA00023015"/>
    </source>
</evidence>